<dbReference type="RefSeq" id="WP_004070056.1">
    <property type="nucleotide sequence ID" value="NC_022084.1"/>
</dbReference>
<dbReference type="PaxDb" id="523849-OCC_10684"/>
<proteinExistence type="predicted"/>
<name>H3ZR95_THELN</name>
<dbReference type="KEGG" id="tlt:OCC_10684"/>
<evidence type="ECO:0000313" key="1">
    <source>
        <dbReference type="EMBL" id="EHR77564.1"/>
    </source>
</evidence>
<protein>
    <submittedName>
        <fullName evidence="1">Uncharacterized protein</fullName>
    </submittedName>
</protein>
<organism evidence="1 2">
    <name type="scientific">Thermococcus litoralis (strain ATCC 51850 / DSM 5473 / JCM 8560 / NS-C)</name>
    <dbReference type="NCBI Taxonomy" id="523849"/>
    <lineage>
        <taxon>Archaea</taxon>
        <taxon>Methanobacteriati</taxon>
        <taxon>Methanobacteriota</taxon>
        <taxon>Thermococci</taxon>
        <taxon>Thermococcales</taxon>
        <taxon>Thermococcaceae</taxon>
        <taxon>Thermococcus</taxon>
    </lineage>
</organism>
<dbReference type="OrthoDB" id="92588at2157"/>
<evidence type="ECO:0000313" key="2">
    <source>
        <dbReference type="Proteomes" id="UP000015502"/>
    </source>
</evidence>
<dbReference type="Proteomes" id="UP000015502">
    <property type="component" value="Chromosome"/>
</dbReference>
<dbReference type="EMBL" id="CP006670">
    <property type="protein sequence ID" value="EHR77564.1"/>
    <property type="molecule type" value="Genomic_DNA"/>
</dbReference>
<dbReference type="GeneID" id="62614940"/>
<dbReference type="HOGENOM" id="CLU_2313936_0_0_2"/>
<dbReference type="STRING" id="523849.OCC_10684"/>
<dbReference type="AlphaFoldDB" id="H3ZR95"/>
<keyword evidence="2" id="KW-1185">Reference proteome</keyword>
<sequence>MRILRGLYYVKTLEEFKLKRSIDTLRLISLGMDKVGIDWYFGLYTALRLNGVTHEYFPTIFVLSDVIYRPRPININGENVKFIKLKKSLFGFGVIEKRE</sequence>
<reference evidence="1 2" key="1">
    <citation type="journal article" date="2012" name="J. Bacteriol.">
        <title>Genome sequence of the model hyperthermophilic archaeon Thermococcus litoralis NS-C.</title>
        <authorList>
            <person name="Gardner A.F."/>
            <person name="Kumar S."/>
            <person name="Perler F.B."/>
        </authorList>
    </citation>
    <scope>NUCLEOTIDE SEQUENCE [LARGE SCALE GENOMIC DNA]</scope>
    <source>
        <strain evidence="2">ATCC 51850 / DSM 5473 / JCM 8560 / NS-C</strain>
    </source>
</reference>
<gene>
    <name evidence="1" type="ORF">OCC_10684</name>
</gene>
<accession>H3ZR95</accession>